<evidence type="ECO:0000256" key="6">
    <source>
        <dbReference type="ARBA" id="ARBA00022801"/>
    </source>
</evidence>
<evidence type="ECO:0000259" key="12">
    <source>
        <dbReference type="PROSITE" id="PS50883"/>
    </source>
</evidence>
<dbReference type="Pfam" id="PF12792">
    <property type="entry name" value="CSS-motif"/>
    <property type="match status" value="1"/>
</dbReference>
<dbReference type="SUPFAM" id="SSF141868">
    <property type="entry name" value="EAL domain-like"/>
    <property type="match status" value="1"/>
</dbReference>
<sequence>MWFLSCALMAFGLSAWFAVQEAKQDVRVLAEFANKRLTGLIHVAQDINQRMLSSSDEDECRRLAQLAAFREYFRGSLLLKGDTFYCSSKFGQIAEPKESILPLWDLSDGAVFAVPGTPALPDSPAIVVVARDAGRDFTVVSVLDAQLMLDGFQTPLELPIARIRLFDNQLTSLTPGLEVYHSAYAGIRLLLESNPEYAKNNFWHYLVLMLPVCLLLAFGGWQWWRKYRLRRGSMVDDIQRGLTAGEFYLAYQPVLKTCGQVAGTEALLRWRHPELGAVRPDIFIPLAEEHGLMPALTERVFSLAMADFADLHFPEGFKLGFNLSAAQLALGGGSNFAELQRSLSTAGVQTLLEITERTLIAPDIAGQIEGFRRQGVLIAIDDFGTGQTSLALLQTLPLDYLKIDKCFVDTIGRDDMSTHVLDSIIALSHKLEYLIVAEGVETQAQAEYLSTAGVHFLQGFLFARPMPITELLPWLSAHQLQLENPQQTATAADIQPA</sequence>
<dbReference type="Pfam" id="PF00563">
    <property type="entry name" value="EAL"/>
    <property type="match status" value="1"/>
</dbReference>
<dbReference type="GO" id="GO:0071111">
    <property type="term" value="F:cyclic-guanylate-specific phosphodiesterase activity"/>
    <property type="evidence" value="ECO:0007669"/>
    <property type="project" value="UniProtKB-EC"/>
</dbReference>
<evidence type="ECO:0000256" key="4">
    <source>
        <dbReference type="ARBA" id="ARBA00022636"/>
    </source>
</evidence>
<comment type="subcellular location">
    <subcellularLocation>
        <location evidence="1">Cell membrane</location>
        <topology evidence="1">Multi-pass membrane protein</topology>
    </subcellularLocation>
</comment>
<keyword evidence="6 13" id="KW-0378">Hydrolase</keyword>
<dbReference type="PANTHER" id="PTHR33121:SF79">
    <property type="entry name" value="CYCLIC DI-GMP PHOSPHODIESTERASE PDED-RELATED"/>
    <property type="match status" value="1"/>
</dbReference>
<evidence type="ECO:0000256" key="5">
    <source>
        <dbReference type="ARBA" id="ARBA00022692"/>
    </source>
</evidence>
<evidence type="ECO:0000256" key="3">
    <source>
        <dbReference type="ARBA" id="ARBA00022475"/>
    </source>
</evidence>
<evidence type="ECO:0000256" key="11">
    <source>
        <dbReference type="SAM" id="SignalP"/>
    </source>
</evidence>
<dbReference type="SMART" id="SM00052">
    <property type="entry name" value="EAL"/>
    <property type="match status" value="1"/>
</dbReference>
<accession>A0ABM7DRL8</accession>
<gene>
    <name evidence="13" type="primary">adrB</name>
    <name evidence="13" type="ORF">STH12_03285</name>
</gene>
<dbReference type="Gene3D" id="3.20.20.450">
    <property type="entry name" value="EAL domain"/>
    <property type="match status" value="1"/>
</dbReference>
<feature type="domain" description="EAL" evidence="12">
    <location>
        <begin position="231"/>
        <end position="479"/>
    </location>
</feature>
<evidence type="ECO:0000256" key="10">
    <source>
        <dbReference type="SAM" id="Phobius"/>
    </source>
</evidence>
<evidence type="ECO:0000256" key="8">
    <source>
        <dbReference type="ARBA" id="ARBA00023136"/>
    </source>
</evidence>
<keyword evidence="3" id="KW-1003">Cell membrane</keyword>
<dbReference type="PROSITE" id="PS50883">
    <property type="entry name" value="EAL"/>
    <property type="match status" value="1"/>
</dbReference>
<keyword evidence="7 10" id="KW-1133">Transmembrane helix</keyword>
<keyword evidence="14" id="KW-1185">Reference proteome</keyword>
<evidence type="ECO:0000313" key="14">
    <source>
        <dbReference type="Proteomes" id="UP000278437"/>
    </source>
</evidence>
<dbReference type="Proteomes" id="UP000278437">
    <property type="component" value="Chromosome"/>
</dbReference>
<dbReference type="InterPro" id="IPR024744">
    <property type="entry name" value="CSS-motif_dom"/>
</dbReference>
<evidence type="ECO:0000256" key="9">
    <source>
        <dbReference type="ARBA" id="ARBA00034290"/>
    </source>
</evidence>
<proteinExistence type="predicted"/>
<comment type="catalytic activity">
    <reaction evidence="9">
        <text>3',3'-c-di-GMP + H2O = 5'-phosphoguanylyl(3'-&gt;5')guanosine + H(+)</text>
        <dbReference type="Rhea" id="RHEA:24902"/>
        <dbReference type="ChEBI" id="CHEBI:15377"/>
        <dbReference type="ChEBI" id="CHEBI:15378"/>
        <dbReference type="ChEBI" id="CHEBI:58754"/>
        <dbReference type="ChEBI" id="CHEBI:58805"/>
        <dbReference type="EC" id="3.1.4.52"/>
    </reaction>
</comment>
<feature type="transmembrane region" description="Helical" evidence="10">
    <location>
        <begin position="202"/>
        <end position="224"/>
    </location>
</feature>
<feature type="signal peptide" evidence="11">
    <location>
        <begin position="1"/>
        <end position="17"/>
    </location>
</feature>
<keyword evidence="11" id="KW-0732">Signal</keyword>
<dbReference type="EMBL" id="CP020373">
    <property type="protein sequence ID" value="AZQ12345.1"/>
    <property type="molecule type" value="Genomic_DNA"/>
</dbReference>
<dbReference type="CDD" id="cd01948">
    <property type="entry name" value="EAL"/>
    <property type="match status" value="1"/>
</dbReference>
<dbReference type="EC" id="3.1.4.52" evidence="2"/>
<dbReference type="InterPro" id="IPR001633">
    <property type="entry name" value="EAL_dom"/>
</dbReference>
<evidence type="ECO:0000256" key="7">
    <source>
        <dbReference type="ARBA" id="ARBA00022989"/>
    </source>
</evidence>
<evidence type="ECO:0000313" key="13">
    <source>
        <dbReference type="EMBL" id="AZQ12345.1"/>
    </source>
</evidence>
<organism evidence="13 14">
    <name type="scientific">Shewanella khirikhana</name>
    <dbReference type="NCBI Taxonomy" id="1965282"/>
    <lineage>
        <taxon>Bacteria</taxon>
        <taxon>Pseudomonadati</taxon>
        <taxon>Pseudomonadota</taxon>
        <taxon>Gammaproteobacteria</taxon>
        <taxon>Alteromonadales</taxon>
        <taxon>Shewanellaceae</taxon>
        <taxon>Shewanella</taxon>
    </lineage>
</organism>
<name>A0ABM7DRL8_9GAMM</name>
<dbReference type="InterPro" id="IPR050706">
    <property type="entry name" value="Cyclic-di-GMP_PDE-like"/>
</dbReference>
<reference evidence="14" key="1">
    <citation type="submission" date="2017-03" db="EMBL/GenBank/DDBJ databases">
        <title>Full genome sequence of a non-lethal Shewanella isolate that potentiates virulence of Vibio parahaemolyticus causing acute hepatopancreatic necrosis disease (AHPND) in shrimp.</title>
        <authorList>
            <person name="Prachumwat A."/>
            <person name="Sritunyalucksana K."/>
        </authorList>
    </citation>
    <scope>NUCLEOTIDE SEQUENCE [LARGE SCALE GENOMIC DNA]</scope>
    <source>
        <strain evidence="14">TH2012</strain>
    </source>
</reference>
<dbReference type="RefSeq" id="WP_164551231.1">
    <property type="nucleotide sequence ID" value="NZ_CP020373.1"/>
</dbReference>
<keyword evidence="5 10" id="KW-0812">Transmembrane</keyword>
<feature type="chain" id="PRO_5047317109" description="cyclic-guanylate-specific phosphodiesterase" evidence="11">
    <location>
        <begin position="18"/>
        <end position="497"/>
    </location>
</feature>
<keyword evidence="8 10" id="KW-0472">Membrane</keyword>
<protein>
    <recommendedName>
        <fullName evidence="2">cyclic-guanylate-specific phosphodiesterase</fullName>
        <ecNumber evidence="2">3.1.4.52</ecNumber>
    </recommendedName>
</protein>
<evidence type="ECO:0000256" key="2">
    <source>
        <dbReference type="ARBA" id="ARBA00012282"/>
    </source>
</evidence>
<keyword evidence="4" id="KW-0973">c-di-GMP</keyword>
<dbReference type="PANTHER" id="PTHR33121">
    <property type="entry name" value="CYCLIC DI-GMP PHOSPHODIESTERASE PDEF"/>
    <property type="match status" value="1"/>
</dbReference>
<evidence type="ECO:0000256" key="1">
    <source>
        <dbReference type="ARBA" id="ARBA00004651"/>
    </source>
</evidence>
<dbReference type="InterPro" id="IPR035919">
    <property type="entry name" value="EAL_sf"/>
</dbReference>